<dbReference type="InterPro" id="IPR043129">
    <property type="entry name" value="ATPase_NBD"/>
</dbReference>
<comment type="caution">
    <text evidence="3">The sequence shown here is derived from an EMBL/GenBank/DDBJ whole genome shotgun (WGS) entry which is preliminary data.</text>
</comment>
<name>A0A937XAU9_UNCEI</name>
<dbReference type="Gene3D" id="3.30.420.40">
    <property type="match status" value="1"/>
</dbReference>
<accession>A0A937XAU9</accession>
<organism evidence="3 4">
    <name type="scientific">Eiseniibacteriota bacterium</name>
    <dbReference type="NCBI Taxonomy" id="2212470"/>
    <lineage>
        <taxon>Bacteria</taxon>
        <taxon>Candidatus Eiseniibacteriota</taxon>
    </lineage>
</organism>
<dbReference type="GO" id="GO:0030968">
    <property type="term" value="P:endoplasmic reticulum unfolded protein response"/>
    <property type="evidence" value="ECO:0007669"/>
    <property type="project" value="TreeGrafter"/>
</dbReference>
<proteinExistence type="predicted"/>
<dbReference type="GO" id="GO:0005524">
    <property type="term" value="F:ATP binding"/>
    <property type="evidence" value="ECO:0007669"/>
    <property type="project" value="UniProtKB-KW"/>
</dbReference>
<dbReference type="Proteomes" id="UP000748308">
    <property type="component" value="Unassembled WGS sequence"/>
</dbReference>
<evidence type="ECO:0000313" key="4">
    <source>
        <dbReference type="Proteomes" id="UP000748308"/>
    </source>
</evidence>
<dbReference type="AlphaFoldDB" id="A0A937XAU9"/>
<feature type="non-terminal residue" evidence="3">
    <location>
        <position position="125"/>
    </location>
</feature>
<dbReference type="PANTHER" id="PTHR45639">
    <property type="entry name" value="HSC70CB, ISOFORM G-RELATED"/>
    <property type="match status" value="1"/>
</dbReference>
<evidence type="ECO:0000313" key="3">
    <source>
        <dbReference type="EMBL" id="MBM3318680.1"/>
    </source>
</evidence>
<reference evidence="3" key="1">
    <citation type="submission" date="2019-03" db="EMBL/GenBank/DDBJ databases">
        <title>Lake Tanganyika Metagenome-Assembled Genomes (MAGs).</title>
        <authorList>
            <person name="Tran P."/>
        </authorList>
    </citation>
    <scope>NUCLEOTIDE SEQUENCE</scope>
    <source>
        <strain evidence="3">M_DeepCast_400m_m2_100</strain>
    </source>
</reference>
<dbReference type="PANTHER" id="PTHR45639:SF34">
    <property type="entry name" value="CHAPERONE PROTEIN DNAK"/>
    <property type="match status" value="1"/>
</dbReference>
<protein>
    <submittedName>
        <fullName evidence="3">Hsp70 family protein</fullName>
    </submittedName>
</protein>
<keyword evidence="2" id="KW-0067">ATP-binding</keyword>
<gene>
    <name evidence="3" type="ORF">FJY75_12590</name>
</gene>
<keyword evidence="1" id="KW-0547">Nucleotide-binding</keyword>
<evidence type="ECO:0000256" key="2">
    <source>
        <dbReference type="ARBA" id="ARBA00022840"/>
    </source>
</evidence>
<evidence type="ECO:0000256" key="1">
    <source>
        <dbReference type="ARBA" id="ARBA00022741"/>
    </source>
</evidence>
<dbReference type="GO" id="GO:0140662">
    <property type="term" value="F:ATP-dependent protein folding chaperone"/>
    <property type="evidence" value="ECO:0007669"/>
    <property type="project" value="InterPro"/>
</dbReference>
<dbReference type="SUPFAM" id="SSF53067">
    <property type="entry name" value="Actin-like ATPase domain"/>
    <property type="match status" value="1"/>
</dbReference>
<dbReference type="EMBL" id="VGIY01000442">
    <property type="protein sequence ID" value="MBM3318680.1"/>
    <property type="molecule type" value="Genomic_DNA"/>
</dbReference>
<dbReference type="InterPro" id="IPR013126">
    <property type="entry name" value="Hsp_70_fam"/>
</dbReference>
<sequence length="125" mass="13849">MMGRAIGIDLGATRTIAAVWDEAPRVLLNRESQDFTPSAVGTYKKQICVGQLALDRMLLAPRDTILSVRRLMGQGLHAPAVEEVRRRHMYAIVEPSDGTDDDLRVVMDGKQYSPIEISAMILKKA</sequence>
<dbReference type="Pfam" id="PF00012">
    <property type="entry name" value="HSP70"/>
    <property type="match status" value="1"/>
</dbReference>